<dbReference type="AlphaFoldDB" id="A0A1G5K441"/>
<feature type="compositionally biased region" description="Basic and acidic residues" evidence="1">
    <location>
        <begin position="126"/>
        <end position="138"/>
    </location>
</feature>
<organism evidence="2 3">
    <name type="scientific">Microvirga guangxiensis</name>
    <dbReference type="NCBI Taxonomy" id="549386"/>
    <lineage>
        <taxon>Bacteria</taxon>
        <taxon>Pseudomonadati</taxon>
        <taxon>Pseudomonadota</taxon>
        <taxon>Alphaproteobacteria</taxon>
        <taxon>Hyphomicrobiales</taxon>
        <taxon>Methylobacteriaceae</taxon>
        <taxon>Microvirga</taxon>
    </lineage>
</organism>
<sequence length="138" mass="15896">MNSSVKKSSVLKAYGYAWVTLGFFLISLVGHWLFGWFAYVSEQQAHAQPILMSDYLVEMMRDTLENWQSEFLQLLWQVGGLAILLYVGSPQSKEGNDRLEAKVDEILRKVDPQNGERTIQTLDEDYAGRHTDTRHAHY</sequence>
<dbReference type="EMBL" id="FMVJ01000008">
    <property type="protein sequence ID" value="SCY95337.1"/>
    <property type="molecule type" value="Genomic_DNA"/>
</dbReference>
<evidence type="ECO:0000313" key="3">
    <source>
        <dbReference type="Proteomes" id="UP000199569"/>
    </source>
</evidence>
<keyword evidence="3" id="KW-1185">Reference proteome</keyword>
<feature type="region of interest" description="Disordered" evidence="1">
    <location>
        <begin position="118"/>
        <end position="138"/>
    </location>
</feature>
<name>A0A1G5K441_9HYPH</name>
<accession>A0A1G5K441</accession>
<dbReference type="STRING" id="549386.SAMN02927923_03062"/>
<dbReference type="OrthoDB" id="187863at2"/>
<evidence type="ECO:0000256" key="1">
    <source>
        <dbReference type="SAM" id="MobiDB-lite"/>
    </source>
</evidence>
<protein>
    <submittedName>
        <fullName evidence="2">Uncharacterized protein</fullName>
    </submittedName>
</protein>
<proteinExistence type="predicted"/>
<dbReference type="Proteomes" id="UP000199569">
    <property type="component" value="Unassembled WGS sequence"/>
</dbReference>
<dbReference type="InterPro" id="IPR046657">
    <property type="entry name" value="DUF6766"/>
</dbReference>
<dbReference type="Pfam" id="PF20554">
    <property type="entry name" value="DUF6766"/>
    <property type="match status" value="1"/>
</dbReference>
<reference evidence="2 3" key="1">
    <citation type="submission" date="2016-10" db="EMBL/GenBank/DDBJ databases">
        <authorList>
            <person name="de Groot N.N."/>
        </authorList>
    </citation>
    <scope>NUCLEOTIDE SEQUENCE [LARGE SCALE GENOMIC DNA]</scope>
    <source>
        <strain evidence="2 3">CGMCC 1.7666</strain>
    </source>
</reference>
<gene>
    <name evidence="2" type="ORF">SAMN02927923_03062</name>
</gene>
<evidence type="ECO:0000313" key="2">
    <source>
        <dbReference type="EMBL" id="SCY95337.1"/>
    </source>
</evidence>